<dbReference type="PANTHER" id="PTHR43727:SF2">
    <property type="entry name" value="GROUP IV DECARBOXYLASE"/>
    <property type="match status" value="1"/>
</dbReference>
<evidence type="ECO:0000256" key="2">
    <source>
        <dbReference type="ARBA" id="ARBA00022898"/>
    </source>
</evidence>
<evidence type="ECO:0000259" key="3">
    <source>
        <dbReference type="Pfam" id="PF02784"/>
    </source>
</evidence>
<dbReference type="Pfam" id="PF02784">
    <property type="entry name" value="Orn_Arg_deC_N"/>
    <property type="match status" value="1"/>
</dbReference>
<keyword evidence="2" id="KW-0663">Pyridoxal phosphate</keyword>
<evidence type="ECO:0000256" key="1">
    <source>
        <dbReference type="ARBA" id="ARBA00001933"/>
    </source>
</evidence>
<comment type="caution">
    <text evidence="4">The sequence shown here is derived from an EMBL/GenBank/DDBJ whole genome shotgun (WGS) entry which is preliminary data.</text>
</comment>
<dbReference type="RefSeq" id="WP_129227061.1">
    <property type="nucleotide sequence ID" value="NZ_SDOZ01000004.1"/>
</dbReference>
<evidence type="ECO:0000313" key="4">
    <source>
        <dbReference type="EMBL" id="RXZ58090.1"/>
    </source>
</evidence>
<organism evidence="4 5">
    <name type="scientific">Candidatus Borkfalkia ceftriaxoniphila</name>
    <dbReference type="NCBI Taxonomy" id="2508949"/>
    <lineage>
        <taxon>Bacteria</taxon>
        <taxon>Bacillati</taxon>
        <taxon>Bacillota</taxon>
        <taxon>Clostridia</taxon>
        <taxon>Christensenellales</taxon>
        <taxon>Christensenellaceae</taxon>
        <taxon>Candidatus Borkfalkia</taxon>
    </lineage>
</organism>
<dbReference type="InterPro" id="IPR029066">
    <property type="entry name" value="PLP-binding_barrel"/>
</dbReference>
<feature type="domain" description="Orn/DAP/Arg decarboxylase 2 N-terminal" evidence="3">
    <location>
        <begin position="18"/>
        <end position="243"/>
    </location>
</feature>
<name>A0A4V1QUN9_9FIRM</name>
<dbReference type="Proteomes" id="UP000291269">
    <property type="component" value="Unassembled WGS sequence"/>
</dbReference>
<evidence type="ECO:0000313" key="5">
    <source>
        <dbReference type="Proteomes" id="UP000291269"/>
    </source>
</evidence>
<dbReference type="Gene3D" id="2.40.37.10">
    <property type="entry name" value="Lyase, Ornithine Decarboxylase, Chain A, domain 1"/>
    <property type="match status" value="1"/>
</dbReference>
<gene>
    <name evidence="4" type="ORF">ESZ91_10565</name>
</gene>
<dbReference type="SUPFAM" id="SSF50621">
    <property type="entry name" value="Alanine racemase C-terminal domain-like"/>
    <property type="match status" value="1"/>
</dbReference>
<dbReference type="EMBL" id="SDOZ01000004">
    <property type="protein sequence ID" value="RXZ58090.1"/>
    <property type="molecule type" value="Genomic_DNA"/>
</dbReference>
<dbReference type="GO" id="GO:0009089">
    <property type="term" value="P:lysine biosynthetic process via diaminopimelate"/>
    <property type="evidence" value="ECO:0007669"/>
    <property type="project" value="TreeGrafter"/>
</dbReference>
<dbReference type="AlphaFoldDB" id="A0A4V1QUN9"/>
<dbReference type="SUPFAM" id="SSF51419">
    <property type="entry name" value="PLP-binding barrel"/>
    <property type="match status" value="1"/>
</dbReference>
<keyword evidence="5" id="KW-1185">Reference proteome</keyword>
<protein>
    <submittedName>
        <fullName evidence="4">Diaminopimelate decarboxylase</fullName>
    </submittedName>
</protein>
<dbReference type="PANTHER" id="PTHR43727">
    <property type="entry name" value="DIAMINOPIMELATE DECARBOXYLASE"/>
    <property type="match status" value="1"/>
</dbReference>
<dbReference type="Gene3D" id="3.20.20.10">
    <property type="entry name" value="Alanine racemase"/>
    <property type="match status" value="1"/>
</dbReference>
<dbReference type="InterPro" id="IPR009006">
    <property type="entry name" value="Ala_racemase/Decarboxylase_C"/>
</dbReference>
<dbReference type="OrthoDB" id="9802241at2"/>
<proteinExistence type="predicted"/>
<comment type="cofactor">
    <cofactor evidence="1">
        <name>pyridoxal 5'-phosphate</name>
        <dbReference type="ChEBI" id="CHEBI:597326"/>
    </cofactor>
</comment>
<accession>A0A4V1QUN9</accession>
<dbReference type="InterPro" id="IPR022644">
    <property type="entry name" value="De-COase2_N"/>
</dbReference>
<reference evidence="4 5" key="1">
    <citation type="journal article" date="2019" name="Gut">
        <title>Antibiotics-induced monodominance of a novel gut bacterial order.</title>
        <authorList>
            <person name="Hildebrand F."/>
            <person name="Moitinho-Silva L."/>
            <person name="Blasche S."/>
            <person name="Jahn M.T."/>
            <person name="Gossmann T.I."/>
            <person name="Heuerta-Cepas J."/>
            <person name="Hercog R."/>
            <person name="Luetge M."/>
            <person name="Bahram M."/>
            <person name="Pryszlak A."/>
            <person name="Alves R.J."/>
            <person name="Waszak S.M."/>
            <person name="Zhu A."/>
            <person name="Ye L."/>
            <person name="Costea P.I."/>
            <person name="Aalvink S."/>
            <person name="Belzer C."/>
            <person name="Forslund S.K."/>
            <person name="Sunagawa S."/>
            <person name="Hentschel U."/>
            <person name="Merten C."/>
            <person name="Patil K.R."/>
            <person name="Benes V."/>
            <person name="Bork P."/>
        </authorList>
    </citation>
    <scope>NUCLEOTIDE SEQUENCE [LARGE SCALE GENOMIC DNA]</scope>
    <source>
        <strain evidence="4 5">HDS1380</strain>
    </source>
</reference>
<dbReference type="GO" id="GO:0008836">
    <property type="term" value="F:diaminopimelate decarboxylase activity"/>
    <property type="evidence" value="ECO:0007669"/>
    <property type="project" value="TreeGrafter"/>
</dbReference>
<sequence length="379" mass="42075">MTDALPTPAYVFDEKALRARIGFLREHLPSAKLCYAMKANPFLVESLASCVDLFEVCSPGEYRICERLKIAPAQIVLSGVYKERADIFRIVGQCGDKATYTVESPSQLELLSDAARACGLRLPVCLRLSSGNQFGMDKAAIGRIVEKRNELPLDIEGIQYYSGTQKKFEKIRKEAEMLKAFLSELKENYGFAAKRLEYGPGFGVGYFQSDAPVDETALLRDFCALFEDLPCGLVLEMGRFIAASCGEYHTKIVDIKYTDGMRYCIVDGGINHLNYYGQTMAMKLPYIRHHKTNGDAAENLWTVCGSLCTTADVLVRSLPLAGAAVGDELVFEKAGAYSVTEGIYLFLSRDMPRVYVRTEDGSLVLRRDAVSTDKINSKE</sequence>